<feature type="domain" description="TLC" evidence="7">
    <location>
        <begin position="38"/>
        <end position="256"/>
    </location>
</feature>
<feature type="transmembrane region" description="Helical" evidence="6">
    <location>
        <begin position="47"/>
        <end position="65"/>
    </location>
</feature>
<reference evidence="8" key="1">
    <citation type="journal article" date="2023" name="Mol. Biol. Evol.">
        <title>Third-Generation Sequencing Reveals the Adaptive Role of the Epigenome in Three Deep-Sea Polychaetes.</title>
        <authorList>
            <person name="Perez M."/>
            <person name="Aroh O."/>
            <person name="Sun Y."/>
            <person name="Lan Y."/>
            <person name="Juniper S.K."/>
            <person name="Young C.R."/>
            <person name="Angers B."/>
            <person name="Qian P.Y."/>
        </authorList>
    </citation>
    <scope>NUCLEOTIDE SEQUENCE</scope>
    <source>
        <strain evidence="8">P08H-3</strain>
    </source>
</reference>
<dbReference type="Proteomes" id="UP001208570">
    <property type="component" value="Unassembled WGS sequence"/>
</dbReference>
<dbReference type="EMBL" id="JAODUP010000551">
    <property type="protein sequence ID" value="KAK2147460.1"/>
    <property type="molecule type" value="Genomic_DNA"/>
</dbReference>
<dbReference type="AlphaFoldDB" id="A0AAD9MVZ3"/>
<comment type="subcellular location">
    <subcellularLocation>
        <location evidence="1">Membrane</location>
        <topology evidence="1">Multi-pass membrane protein</topology>
    </subcellularLocation>
</comment>
<dbReference type="Pfam" id="PF03798">
    <property type="entry name" value="TRAM_LAG1_CLN8"/>
    <property type="match status" value="1"/>
</dbReference>
<dbReference type="GO" id="GO:0005783">
    <property type="term" value="C:endoplasmic reticulum"/>
    <property type="evidence" value="ECO:0007669"/>
    <property type="project" value="TreeGrafter"/>
</dbReference>
<gene>
    <name evidence="8" type="ORF">LSH36_551g00031</name>
</gene>
<feature type="transmembrane region" description="Helical" evidence="6">
    <location>
        <begin position="125"/>
        <end position="146"/>
    </location>
</feature>
<name>A0AAD9MVZ3_9ANNE</name>
<sequence length="274" mass="32269">METDLVFTFVLGCLFFPISYMIIFNLLKRYNYYALSDTDIYVISEQLVSIIQAFLACVSGAIIVYNCQNDVLRDKYWLTNSYAIFGTPYFYYDVGIMIMIYSHLHPTPEDISWYQMSLCLLRDHSLMLLHHIVFPIIYLPVIVWWRRDQGDFFVGCLYLIELAVPALSLRIVLRQLQMKDTKLDIINGLVLIVTWLGCRVLIFPFMYWVYGRQCGAPLWNVFMLIPKKCNIGCLLLIVFQIYWLVVMLKIAFKTLFSSAKTFNHTNKFYMMKQS</sequence>
<evidence type="ECO:0000259" key="7">
    <source>
        <dbReference type="PROSITE" id="PS50922"/>
    </source>
</evidence>
<evidence type="ECO:0000256" key="5">
    <source>
        <dbReference type="PROSITE-ProRule" id="PRU00205"/>
    </source>
</evidence>
<evidence type="ECO:0000256" key="3">
    <source>
        <dbReference type="ARBA" id="ARBA00022989"/>
    </source>
</evidence>
<feature type="transmembrane region" description="Helical" evidence="6">
    <location>
        <begin position="229"/>
        <end position="252"/>
    </location>
</feature>
<feature type="transmembrane region" description="Helical" evidence="6">
    <location>
        <begin position="6"/>
        <end position="27"/>
    </location>
</feature>
<feature type="transmembrane region" description="Helical" evidence="6">
    <location>
        <begin position="185"/>
        <end position="209"/>
    </location>
</feature>
<dbReference type="PANTHER" id="PTHR13439:SF66">
    <property type="entry name" value="BCDNA.GH12326"/>
    <property type="match status" value="1"/>
</dbReference>
<dbReference type="SMART" id="SM00724">
    <property type="entry name" value="TLC"/>
    <property type="match status" value="1"/>
</dbReference>
<accession>A0AAD9MVZ3</accession>
<keyword evidence="4 5" id="KW-0472">Membrane</keyword>
<keyword evidence="9" id="KW-1185">Reference proteome</keyword>
<dbReference type="GO" id="GO:0016020">
    <property type="term" value="C:membrane"/>
    <property type="evidence" value="ECO:0007669"/>
    <property type="project" value="UniProtKB-SubCell"/>
</dbReference>
<keyword evidence="2 5" id="KW-0812">Transmembrane</keyword>
<protein>
    <recommendedName>
        <fullName evidence="7">TLC domain-containing protein</fullName>
    </recommendedName>
</protein>
<dbReference type="PANTHER" id="PTHR13439">
    <property type="entry name" value="CT120 PROTEIN"/>
    <property type="match status" value="1"/>
</dbReference>
<evidence type="ECO:0000313" key="8">
    <source>
        <dbReference type="EMBL" id="KAK2147460.1"/>
    </source>
</evidence>
<evidence type="ECO:0000256" key="4">
    <source>
        <dbReference type="ARBA" id="ARBA00023136"/>
    </source>
</evidence>
<evidence type="ECO:0000313" key="9">
    <source>
        <dbReference type="Proteomes" id="UP001208570"/>
    </source>
</evidence>
<feature type="transmembrane region" description="Helical" evidence="6">
    <location>
        <begin position="152"/>
        <end position="173"/>
    </location>
</feature>
<organism evidence="8 9">
    <name type="scientific">Paralvinella palmiformis</name>
    <dbReference type="NCBI Taxonomy" id="53620"/>
    <lineage>
        <taxon>Eukaryota</taxon>
        <taxon>Metazoa</taxon>
        <taxon>Spiralia</taxon>
        <taxon>Lophotrochozoa</taxon>
        <taxon>Annelida</taxon>
        <taxon>Polychaeta</taxon>
        <taxon>Sedentaria</taxon>
        <taxon>Canalipalpata</taxon>
        <taxon>Terebellida</taxon>
        <taxon>Terebelliformia</taxon>
        <taxon>Alvinellidae</taxon>
        <taxon>Paralvinella</taxon>
    </lineage>
</organism>
<comment type="caution">
    <text evidence="8">The sequence shown here is derived from an EMBL/GenBank/DDBJ whole genome shotgun (WGS) entry which is preliminary data.</text>
</comment>
<evidence type="ECO:0000256" key="2">
    <source>
        <dbReference type="ARBA" id="ARBA00022692"/>
    </source>
</evidence>
<dbReference type="InterPro" id="IPR050846">
    <property type="entry name" value="TLCD"/>
</dbReference>
<keyword evidence="3 6" id="KW-1133">Transmembrane helix</keyword>
<dbReference type="InterPro" id="IPR006634">
    <property type="entry name" value="TLC-dom"/>
</dbReference>
<feature type="transmembrane region" description="Helical" evidence="6">
    <location>
        <begin position="85"/>
        <end position="104"/>
    </location>
</feature>
<evidence type="ECO:0000256" key="1">
    <source>
        <dbReference type="ARBA" id="ARBA00004141"/>
    </source>
</evidence>
<dbReference type="GO" id="GO:0055088">
    <property type="term" value="P:lipid homeostasis"/>
    <property type="evidence" value="ECO:0007669"/>
    <property type="project" value="TreeGrafter"/>
</dbReference>
<evidence type="ECO:0000256" key="6">
    <source>
        <dbReference type="SAM" id="Phobius"/>
    </source>
</evidence>
<proteinExistence type="predicted"/>
<dbReference type="PROSITE" id="PS50922">
    <property type="entry name" value="TLC"/>
    <property type="match status" value="1"/>
</dbReference>